<keyword evidence="8" id="KW-1185">Reference proteome</keyword>
<gene>
    <name evidence="7" type="ORF">PoB_005193500</name>
</gene>
<dbReference type="PANTHER" id="PTHR46426">
    <property type="entry name" value="PROTEIN DISULFIDE-ISOMERASE TMX3"/>
    <property type="match status" value="1"/>
</dbReference>
<sequence>MTEDLTTLGVLPCNLMRMREMKSGTSSDIIWKKRGILGKIIEGFVGHHIRLRSFSVVKEVAFGQKDKFHKQFQFVWMEELETVSSIAMSFLASPALMALRTSDHLYFMPAGGLREGNITVSELSEFLTRVAAGQETAYGGTSFFMRVRRLLFDIVSTILSIWQASRWLFLLMFGLPTLIISIICYSLCCMETIDDGPYDSEEEDEEEEGEGSQSRLYDGPPPPPALSRSGAPPPYEAVSSNVESSKGDQEKKNE</sequence>
<evidence type="ECO:0000256" key="2">
    <source>
        <dbReference type="ARBA" id="ARBA00022692"/>
    </source>
</evidence>
<proteinExistence type="predicted"/>
<feature type="region of interest" description="Disordered" evidence="5">
    <location>
        <begin position="196"/>
        <end position="254"/>
    </location>
</feature>
<evidence type="ECO:0000256" key="6">
    <source>
        <dbReference type="SAM" id="Phobius"/>
    </source>
</evidence>
<evidence type="ECO:0000313" key="8">
    <source>
        <dbReference type="Proteomes" id="UP000735302"/>
    </source>
</evidence>
<keyword evidence="3 6" id="KW-1133">Transmembrane helix</keyword>
<dbReference type="EMBL" id="BLXT01005746">
    <property type="protein sequence ID" value="GFO25430.1"/>
    <property type="molecule type" value="Genomic_DNA"/>
</dbReference>
<dbReference type="AlphaFoldDB" id="A0AAV4C1E8"/>
<accession>A0AAV4C1E8</accession>
<feature type="compositionally biased region" description="Basic and acidic residues" evidence="5">
    <location>
        <begin position="245"/>
        <end position="254"/>
    </location>
</feature>
<reference evidence="7 8" key="1">
    <citation type="journal article" date="2021" name="Elife">
        <title>Chloroplast acquisition without the gene transfer in kleptoplastic sea slugs, Plakobranchus ocellatus.</title>
        <authorList>
            <person name="Maeda T."/>
            <person name="Takahashi S."/>
            <person name="Yoshida T."/>
            <person name="Shimamura S."/>
            <person name="Takaki Y."/>
            <person name="Nagai Y."/>
            <person name="Toyoda A."/>
            <person name="Suzuki Y."/>
            <person name="Arimoto A."/>
            <person name="Ishii H."/>
            <person name="Satoh N."/>
            <person name="Nishiyama T."/>
            <person name="Hasebe M."/>
            <person name="Maruyama T."/>
            <person name="Minagawa J."/>
            <person name="Obokata J."/>
            <person name="Shigenobu S."/>
        </authorList>
    </citation>
    <scope>NUCLEOTIDE SEQUENCE [LARGE SCALE GENOMIC DNA]</scope>
</reference>
<evidence type="ECO:0000256" key="5">
    <source>
        <dbReference type="SAM" id="MobiDB-lite"/>
    </source>
</evidence>
<dbReference type="GO" id="GO:0016020">
    <property type="term" value="C:membrane"/>
    <property type="evidence" value="ECO:0007669"/>
    <property type="project" value="UniProtKB-SubCell"/>
</dbReference>
<evidence type="ECO:0000256" key="3">
    <source>
        <dbReference type="ARBA" id="ARBA00022989"/>
    </source>
</evidence>
<keyword evidence="4 6" id="KW-0472">Membrane</keyword>
<protein>
    <submittedName>
        <fullName evidence="7">Protein disulfide-isomerase tmx3</fullName>
    </submittedName>
</protein>
<dbReference type="PANTHER" id="PTHR46426:SF1">
    <property type="entry name" value="PROTEIN DISULFIDE-ISOMERASE TMX3"/>
    <property type="match status" value="1"/>
</dbReference>
<dbReference type="Proteomes" id="UP000735302">
    <property type="component" value="Unassembled WGS sequence"/>
</dbReference>
<dbReference type="InterPro" id="IPR052250">
    <property type="entry name" value="PDI_TMX3"/>
</dbReference>
<comment type="subcellular location">
    <subcellularLocation>
        <location evidence="1">Membrane</location>
        <topology evidence="1">Single-pass membrane protein</topology>
    </subcellularLocation>
</comment>
<feature type="compositionally biased region" description="Pro residues" evidence="5">
    <location>
        <begin position="219"/>
        <end position="235"/>
    </location>
</feature>
<comment type="caution">
    <text evidence="7">The sequence shown here is derived from an EMBL/GenBank/DDBJ whole genome shotgun (WGS) entry which is preliminary data.</text>
</comment>
<keyword evidence="2 6" id="KW-0812">Transmembrane</keyword>
<feature type="transmembrane region" description="Helical" evidence="6">
    <location>
        <begin position="167"/>
        <end position="188"/>
    </location>
</feature>
<evidence type="ECO:0000256" key="4">
    <source>
        <dbReference type="ARBA" id="ARBA00023136"/>
    </source>
</evidence>
<evidence type="ECO:0000313" key="7">
    <source>
        <dbReference type="EMBL" id="GFO25430.1"/>
    </source>
</evidence>
<evidence type="ECO:0000256" key="1">
    <source>
        <dbReference type="ARBA" id="ARBA00004167"/>
    </source>
</evidence>
<name>A0AAV4C1E8_9GAST</name>
<organism evidence="7 8">
    <name type="scientific">Plakobranchus ocellatus</name>
    <dbReference type="NCBI Taxonomy" id="259542"/>
    <lineage>
        <taxon>Eukaryota</taxon>
        <taxon>Metazoa</taxon>
        <taxon>Spiralia</taxon>
        <taxon>Lophotrochozoa</taxon>
        <taxon>Mollusca</taxon>
        <taxon>Gastropoda</taxon>
        <taxon>Heterobranchia</taxon>
        <taxon>Euthyneura</taxon>
        <taxon>Panpulmonata</taxon>
        <taxon>Sacoglossa</taxon>
        <taxon>Placobranchoidea</taxon>
        <taxon>Plakobranchidae</taxon>
        <taxon>Plakobranchus</taxon>
    </lineage>
</organism>
<dbReference type="GO" id="GO:0005783">
    <property type="term" value="C:endoplasmic reticulum"/>
    <property type="evidence" value="ECO:0007669"/>
    <property type="project" value="TreeGrafter"/>
</dbReference>
<feature type="compositionally biased region" description="Acidic residues" evidence="5">
    <location>
        <begin position="196"/>
        <end position="210"/>
    </location>
</feature>